<evidence type="ECO:0000256" key="2">
    <source>
        <dbReference type="ARBA" id="ARBA00022840"/>
    </source>
</evidence>
<evidence type="ECO:0000256" key="1">
    <source>
        <dbReference type="ARBA" id="ARBA00022741"/>
    </source>
</evidence>
<evidence type="ECO:0000259" key="3">
    <source>
        <dbReference type="PROSITE" id="PS50011"/>
    </source>
</evidence>
<dbReference type="GO" id="GO:0005737">
    <property type="term" value="C:cytoplasm"/>
    <property type="evidence" value="ECO:0007669"/>
    <property type="project" value="TreeGrafter"/>
</dbReference>
<evidence type="ECO:0000313" key="4">
    <source>
        <dbReference type="Proteomes" id="UP000887581"/>
    </source>
</evidence>
<dbReference type="GO" id="GO:0035556">
    <property type="term" value="P:intracellular signal transduction"/>
    <property type="evidence" value="ECO:0007669"/>
    <property type="project" value="TreeGrafter"/>
</dbReference>
<dbReference type="InterPro" id="IPR000719">
    <property type="entry name" value="Prot_kinase_dom"/>
</dbReference>
<dbReference type="InterPro" id="IPR011009">
    <property type="entry name" value="Kinase-like_dom_sf"/>
</dbReference>
<dbReference type="SUPFAM" id="SSF56112">
    <property type="entry name" value="Protein kinase-like (PK-like)"/>
    <property type="match status" value="1"/>
</dbReference>
<protein>
    <submittedName>
        <fullName evidence="5">Protein kinase domain-containing protein</fullName>
    </submittedName>
</protein>
<organism evidence="4 5">
    <name type="scientific">Setaria digitata</name>
    <dbReference type="NCBI Taxonomy" id="48799"/>
    <lineage>
        <taxon>Eukaryota</taxon>
        <taxon>Metazoa</taxon>
        <taxon>Ecdysozoa</taxon>
        <taxon>Nematoda</taxon>
        <taxon>Chromadorea</taxon>
        <taxon>Rhabditida</taxon>
        <taxon>Spirurina</taxon>
        <taxon>Spiruromorpha</taxon>
        <taxon>Filarioidea</taxon>
        <taxon>Setariidae</taxon>
        <taxon>Setaria</taxon>
    </lineage>
</organism>
<dbReference type="GO" id="GO:0005524">
    <property type="term" value="F:ATP binding"/>
    <property type="evidence" value="ECO:0007669"/>
    <property type="project" value="UniProtKB-KW"/>
</dbReference>
<feature type="domain" description="Protein kinase" evidence="3">
    <location>
        <begin position="27"/>
        <end position="311"/>
    </location>
</feature>
<reference evidence="5" key="1">
    <citation type="submission" date="2022-11" db="UniProtKB">
        <authorList>
            <consortium name="WormBaseParasite"/>
        </authorList>
    </citation>
    <scope>IDENTIFICATION</scope>
</reference>
<dbReference type="PROSITE" id="PS00108">
    <property type="entry name" value="PROTEIN_KINASE_ST"/>
    <property type="match status" value="1"/>
</dbReference>
<keyword evidence="4" id="KW-1185">Reference proteome</keyword>
<dbReference type="InterPro" id="IPR008271">
    <property type="entry name" value="Ser/Thr_kinase_AS"/>
</dbReference>
<accession>A0A915PMD0</accession>
<dbReference type="Gene3D" id="1.10.510.10">
    <property type="entry name" value="Transferase(Phosphotransferase) domain 1"/>
    <property type="match status" value="1"/>
</dbReference>
<dbReference type="GO" id="GO:0000226">
    <property type="term" value="P:microtubule cytoskeleton organization"/>
    <property type="evidence" value="ECO:0007669"/>
    <property type="project" value="TreeGrafter"/>
</dbReference>
<dbReference type="SMART" id="SM00220">
    <property type="entry name" value="S_TKc"/>
    <property type="match status" value="1"/>
</dbReference>
<name>A0A915PMD0_9BILA</name>
<sequence>MVGGGVLPRDSPSLGFALGSALQSIGGRIESEVAQTSHSTVYRVNSSLYKRVVAVKIINVCALPKSVAEKFLPRELLFTQIARHPHIARIRLEAVFIKVQALSIQTPHPTKIVIISEYYFGGTLLDLILRQKQIPGKLYCLSFPLITILSGVVESTAEFPQACRLFRQLTEAVHYLHDRGVVHRDIKAENVLLDSNGDVKLIDFGFARYIDQKERSKSFCGTKPYSAPEIVQHQPYDAYASDWYAMGVLLYTMLTGKWPHDPHEKNKIQSNHLIFSTEIPSSAARALILCLMNEDSRFRGTYSTILNSEWMKFHNKWLITDQHLVYEVIRTS</sequence>
<proteinExistence type="predicted"/>
<dbReference type="GO" id="GO:0050321">
    <property type="term" value="F:tau-protein kinase activity"/>
    <property type="evidence" value="ECO:0007669"/>
    <property type="project" value="TreeGrafter"/>
</dbReference>
<dbReference type="PROSITE" id="PS50011">
    <property type="entry name" value="PROTEIN_KINASE_DOM"/>
    <property type="match status" value="1"/>
</dbReference>
<dbReference type="PANTHER" id="PTHR24346">
    <property type="entry name" value="MAP/MICROTUBULE AFFINITY-REGULATING KINASE"/>
    <property type="match status" value="1"/>
</dbReference>
<dbReference type="Pfam" id="PF00069">
    <property type="entry name" value="Pkinase"/>
    <property type="match status" value="1"/>
</dbReference>
<dbReference type="WBParaSite" id="sdigi.contig26.g2095.t1">
    <property type="protein sequence ID" value="sdigi.contig26.g2095.t1"/>
    <property type="gene ID" value="sdigi.contig26.g2095"/>
</dbReference>
<keyword evidence="2" id="KW-0067">ATP-binding</keyword>
<dbReference type="AlphaFoldDB" id="A0A915PMD0"/>
<dbReference type="Proteomes" id="UP000887581">
    <property type="component" value="Unplaced"/>
</dbReference>
<evidence type="ECO:0000313" key="5">
    <source>
        <dbReference type="WBParaSite" id="sdigi.contig26.g2095.t1"/>
    </source>
</evidence>
<dbReference type="PANTHER" id="PTHR24346:SF42">
    <property type="entry name" value="SERINE_THREONINE-PROTEIN KINASE SIK3"/>
    <property type="match status" value="1"/>
</dbReference>
<keyword evidence="1" id="KW-0547">Nucleotide-binding</keyword>